<evidence type="ECO:0000256" key="2">
    <source>
        <dbReference type="ARBA" id="ARBA00022833"/>
    </source>
</evidence>
<keyword evidence="2" id="KW-0862">Zinc</keyword>
<evidence type="ECO:0000313" key="10">
    <source>
        <dbReference type="Proteomes" id="UP000760494"/>
    </source>
</evidence>
<dbReference type="InterPro" id="IPR001138">
    <property type="entry name" value="Zn2Cys6_DnaBD"/>
</dbReference>
<keyword evidence="5" id="KW-0804">Transcription</keyword>
<keyword evidence="6" id="KW-0539">Nucleus</keyword>
<evidence type="ECO:0000256" key="7">
    <source>
        <dbReference type="SAM" id="MobiDB-lite"/>
    </source>
</evidence>
<dbReference type="GO" id="GO:0003677">
    <property type="term" value="F:DNA binding"/>
    <property type="evidence" value="ECO:0007669"/>
    <property type="project" value="UniProtKB-KW"/>
</dbReference>
<dbReference type="EMBL" id="CABFJX010000113">
    <property type="protein sequence ID" value="VTT64357.1"/>
    <property type="molecule type" value="Genomic_DNA"/>
</dbReference>
<evidence type="ECO:0000256" key="3">
    <source>
        <dbReference type="ARBA" id="ARBA00023015"/>
    </source>
</evidence>
<gene>
    <name evidence="9" type="ORF">C2S_5385</name>
</gene>
<evidence type="ECO:0000256" key="5">
    <source>
        <dbReference type="ARBA" id="ARBA00023163"/>
    </source>
</evidence>
<proteinExistence type="predicted"/>
<sequence length="380" mass="41779">MRLIVPLYSEASSPKPPSRILPPKGKRAVRRWERTGKPKSRSGCGTCKIRRVKCDGKGIHYMALEQVSNSSIPICVRCAKGRFDCDGYNSDTNGEASDSNGLSSGTESSISDVSASPGAPGTSAITLNLTPSPGLNHSESCTWHGPTSSFSPHVSSCSPVYLEHFNQNANLSNALFSYSEHYSCIILQETLQDECIQHAVLALGAFFYSGFILSQNDLQVEMANHHRHQSLQLYNIALHTFRKRIQNLIGTTSRWIVLMTPLLAMYELLQGDFDAADQLLHSAVEALSSSGDISHISACESSNMFSYTSLQTVGDSIPLFTMTSKQNCHADRPGDSVVFFDSDLLSAVNEVASFDEGYHGDMLHNQSMQDNDYGWMIWCR</sequence>
<evidence type="ECO:0000256" key="6">
    <source>
        <dbReference type="ARBA" id="ARBA00023242"/>
    </source>
</evidence>
<reference evidence="9" key="1">
    <citation type="submission" date="2019-05" db="EMBL/GenBank/DDBJ databases">
        <authorList>
            <person name="Piombo E."/>
        </authorList>
    </citation>
    <scope>NUCLEOTIDE SEQUENCE</scope>
    <source>
        <strain evidence="9">C2S</strain>
    </source>
</reference>
<dbReference type="GO" id="GO:0000981">
    <property type="term" value="F:DNA-binding transcription factor activity, RNA polymerase II-specific"/>
    <property type="evidence" value="ECO:0007669"/>
    <property type="project" value="InterPro"/>
</dbReference>
<feature type="region of interest" description="Disordered" evidence="7">
    <location>
        <begin position="1"/>
        <end position="37"/>
    </location>
</feature>
<evidence type="ECO:0000256" key="4">
    <source>
        <dbReference type="ARBA" id="ARBA00023125"/>
    </source>
</evidence>
<comment type="caution">
    <text evidence="9">The sequence shown here is derived from an EMBL/GenBank/DDBJ whole genome shotgun (WGS) entry which is preliminary data.</text>
</comment>
<evidence type="ECO:0000313" key="9">
    <source>
        <dbReference type="EMBL" id="VTT64357.1"/>
    </source>
</evidence>
<dbReference type="AlphaFoldDB" id="A0A9Q9U8C3"/>
<feature type="region of interest" description="Disordered" evidence="7">
    <location>
        <begin position="94"/>
        <end position="129"/>
    </location>
</feature>
<evidence type="ECO:0000259" key="8">
    <source>
        <dbReference type="PROSITE" id="PS50048"/>
    </source>
</evidence>
<dbReference type="PROSITE" id="PS50048">
    <property type="entry name" value="ZN2_CY6_FUNGAL_2"/>
    <property type="match status" value="1"/>
</dbReference>
<keyword evidence="3" id="KW-0805">Transcription regulation</keyword>
<dbReference type="InterPro" id="IPR036864">
    <property type="entry name" value="Zn2-C6_fun-type_DNA-bd_sf"/>
</dbReference>
<dbReference type="InterPro" id="IPR052360">
    <property type="entry name" value="Transcr_Regulatory_Proteins"/>
</dbReference>
<name>A0A9Q9U8C3_FUSFU</name>
<dbReference type="Proteomes" id="UP000760494">
    <property type="component" value="Unassembled WGS sequence"/>
</dbReference>
<keyword evidence="1" id="KW-0479">Metal-binding</keyword>
<dbReference type="SUPFAM" id="SSF57701">
    <property type="entry name" value="Zn2/Cys6 DNA-binding domain"/>
    <property type="match status" value="1"/>
</dbReference>
<keyword evidence="4" id="KW-0238">DNA-binding</keyword>
<dbReference type="CDD" id="cd00067">
    <property type="entry name" value="GAL4"/>
    <property type="match status" value="1"/>
</dbReference>
<protein>
    <recommendedName>
        <fullName evidence="8">Zn(2)-C6 fungal-type domain-containing protein</fullName>
    </recommendedName>
</protein>
<accession>A0A9Q9U8C3</accession>
<evidence type="ECO:0000256" key="1">
    <source>
        <dbReference type="ARBA" id="ARBA00022723"/>
    </source>
</evidence>
<feature type="compositionally biased region" description="Polar residues" evidence="7">
    <location>
        <begin position="94"/>
        <end position="114"/>
    </location>
</feature>
<organism evidence="9 10">
    <name type="scientific">Fusarium fujikuroi</name>
    <name type="common">Bakanae and foot rot disease fungus</name>
    <name type="synonym">Gibberella fujikuroi</name>
    <dbReference type="NCBI Taxonomy" id="5127"/>
    <lineage>
        <taxon>Eukaryota</taxon>
        <taxon>Fungi</taxon>
        <taxon>Dikarya</taxon>
        <taxon>Ascomycota</taxon>
        <taxon>Pezizomycotina</taxon>
        <taxon>Sordariomycetes</taxon>
        <taxon>Hypocreomycetidae</taxon>
        <taxon>Hypocreales</taxon>
        <taxon>Nectriaceae</taxon>
        <taxon>Fusarium</taxon>
        <taxon>Fusarium fujikuroi species complex</taxon>
    </lineage>
</organism>
<dbReference type="PANTHER" id="PTHR36206:SF4">
    <property type="entry name" value="HYPOTHETICAL CONSERVED PROTEIN (EUROFUNG)-RELATED"/>
    <property type="match status" value="1"/>
</dbReference>
<feature type="domain" description="Zn(2)-C6 fungal-type" evidence="8">
    <location>
        <begin position="43"/>
        <end position="85"/>
    </location>
</feature>
<dbReference type="PANTHER" id="PTHR36206">
    <property type="entry name" value="ASPERCRYPTIN BIOSYNTHESIS CLUSTER-SPECIFIC TRANSCRIPTION REGULATOR ATNN-RELATED"/>
    <property type="match status" value="1"/>
</dbReference>
<dbReference type="GO" id="GO:0008270">
    <property type="term" value="F:zinc ion binding"/>
    <property type="evidence" value="ECO:0007669"/>
    <property type="project" value="InterPro"/>
</dbReference>